<dbReference type="KEGG" id="naz:Aazo_5341"/>
<evidence type="ECO:0000313" key="2">
    <source>
        <dbReference type="Proteomes" id="UP000001511"/>
    </source>
</evidence>
<dbReference type="HOGENOM" id="CLU_2650854_0_0_3"/>
<dbReference type="EMBL" id="CP002060">
    <property type="protein sequence ID" value="ADI66307.1"/>
    <property type="molecule type" value="Genomic_DNA"/>
</dbReference>
<proteinExistence type="predicted"/>
<name>D7E5P8_NOSA0</name>
<organism evidence="1 2">
    <name type="scientific">Nostoc azollae (strain 0708)</name>
    <name type="common">Anabaena azollae (strain 0708)</name>
    <dbReference type="NCBI Taxonomy" id="551115"/>
    <lineage>
        <taxon>Bacteria</taxon>
        <taxon>Bacillati</taxon>
        <taxon>Cyanobacteriota</taxon>
        <taxon>Cyanophyceae</taxon>
        <taxon>Nostocales</taxon>
        <taxon>Nostocaceae</taxon>
        <taxon>Trichormus</taxon>
    </lineage>
</organism>
<protein>
    <submittedName>
        <fullName evidence="1">Uncharacterized protein</fullName>
    </submittedName>
</protein>
<reference evidence="1 2" key="1">
    <citation type="journal article" date="2010" name="PLoS ONE">
        <title>Genome erosion in a nitrogen-fixing vertically transmitted endosymbiotic multicellular cyanobacterium.</title>
        <authorList>
            <person name="Ran L."/>
            <person name="Larsson J."/>
            <person name="Vigil-Stenman T."/>
            <person name="Nylander J.A."/>
            <person name="Ininbergs K."/>
            <person name="Zheng W.W."/>
            <person name="Lapidus A."/>
            <person name="Lowry S."/>
            <person name="Haselkorn R."/>
            <person name="Bergman B."/>
        </authorList>
    </citation>
    <scope>NUCLEOTIDE SEQUENCE [LARGE SCALE GENOMIC DNA]</scope>
    <source>
        <strain evidence="2">0708</strain>
        <plasmid evidence="2">Plasmid pAzo01</plasmid>
    </source>
</reference>
<dbReference type="Proteomes" id="UP000001511">
    <property type="component" value="Plasmid pAzo01"/>
</dbReference>
<gene>
    <name evidence="1" type="ordered locus">Aazo_5341</name>
</gene>
<keyword evidence="2" id="KW-1185">Reference proteome</keyword>
<geneLocation type="plasmid" evidence="1 2">
    <name>pAzo01</name>
</geneLocation>
<dbReference type="AlphaFoldDB" id="D7E5P8"/>
<evidence type="ECO:0000313" key="1">
    <source>
        <dbReference type="EMBL" id="ADI66307.1"/>
    </source>
</evidence>
<sequence length="76" mass="8860">MKFHQNKSTSLTIADAKKEAKRISEYFKTPSKSQERWQGVKKWILVSNIAFASNDDKLKWNKDIKTLFTKLALEIS</sequence>
<accession>D7E5P8</accession>
<keyword evidence="1" id="KW-0614">Plasmid</keyword>